<dbReference type="PANTHER" id="PTHR43221">
    <property type="entry name" value="PROTEASE HTPX"/>
    <property type="match status" value="1"/>
</dbReference>
<sequence length="286" mass="33491">MLKVKEMSMYQVLLLFMRLRNKSSSTMIKTFFKKHFRLVRVLVLYFVGAMLISLSTLSFYYLRTPWVLVIIIVVAFIFSYFGPLWYHLFLKSKSYKGKYEERLYFFTTSQKIKLQGIYTIESKSSQAFTCGFGRSKSVFYHSNVLENHPYDEIEAVIAHELGHQAHGDITLYTSIVSIILVFSSILNVALFSYIQTHLVVLLFFCLLTAAIFLPIVLAVSRWREGMADQYAYDALKDKTAFARFFERLLKYYEKENGVKVGKTISRVATLFLTHPFIYERIRVFKK</sequence>
<dbReference type="AlphaFoldDB" id="A0A2M7TX83"/>
<evidence type="ECO:0000256" key="10">
    <source>
        <dbReference type="ARBA" id="ARBA00023136"/>
    </source>
</evidence>
<dbReference type="InterPro" id="IPR050083">
    <property type="entry name" value="HtpX_protease"/>
</dbReference>
<evidence type="ECO:0000256" key="7">
    <source>
        <dbReference type="ARBA" id="ARBA00022833"/>
    </source>
</evidence>
<keyword evidence="3 11" id="KW-0645">Protease</keyword>
<evidence type="ECO:0000313" key="14">
    <source>
        <dbReference type="EMBL" id="PIZ62373.1"/>
    </source>
</evidence>
<comment type="cofactor">
    <cofactor evidence="11">
        <name>Zn(2+)</name>
        <dbReference type="ChEBI" id="CHEBI:29105"/>
    </cofactor>
    <text evidence="11">Binds 1 zinc ion per subunit.</text>
</comment>
<dbReference type="EMBL" id="PFOB01000057">
    <property type="protein sequence ID" value="PIZ62373.1"/>
    <property type="molecule type" value="Genomic_DNA"/>
</dbReference>
<organism evidence="14 15">
    <name type="scientific">Candidatus Roizmanbacteria bacterium CG_4_10_14_0_2_um_filter_39_13</name>
    <dbReference type="NCBI Taxonomy" id="1974825"/>
    <lineage>
        <taxon>Bacteria</taxon>
        <taxon>Candidatus Roizmaniibacteriota</taxon>
    </lineage>
</organism>
<keyword evidence="9 11" id="KW-0482">Metalloprotease</keyword>
<keyword evidence="6 11" id="KW-0378">Hydrolase</keyword>
<dbReference type="GO" id="GO:0004222">
    <property type="term" value="F:metalloendopeptidase activity"/>
    <property type="evidence" value="ECO:0007669"/>
    <property type="project" value="InterPro"/>
</dbReference>
<dbReference type="GO" id="GO:0046872">
    <property type="term" value="F:metal ion binding"/>
    <property type="evidence" value="ECO:0007669"/>
    <property type="project" value="UniProtKB-KW"/>
</dbReference>
<feature type="transmembrane region" description="Helical" evidence="12">
    <location>
        <begin position="200"/>
        <end position="219"/>
    </location>
</feature>
<name>A0A2M7TX83_9BACT</name>
<dbReference type="InterPro" id="IPR001915">
    <property type="entry name" value="Peptidase_M48"/>
</dbReference>
<evidence type="ECO:0000256" key="3">
    <source>
        <dbReference type="ARBA" id="ARBA00022670"/>
    </source>
</evidence>
<comment type="similarity">
    <text evidence="11">Belongs to the peptidase M48 family.</text>
</comment>
<accession>A0A2M7TX83</accession>
<evidence type="ECO:0000256" key="12">
    <source>
        <dbReference type="SAM" id="Phobius"/>
    </source>
</evidence>
<dbReference type="Pfam" id="PF01435">
    <property type="entry name" value="Peptidase_M48"/>
    <property type="match status" value="1"/>
</dbReference>
<feature type="transmembrane region" description="Helical" evidence="12">
    <location>
        <begin position="38"/>
        <end position="60"/>
    </location>
</feature>
<comment type="caution">
    <text evidence="14">The sequence shown here is derived from an EMBL/GenBank/DDBJ whole genome shotgun (WGS) entry which is preliminary data.</text>
</comment>
<evidence type="ECO:0000256" key="8">
    <source>
        <dbReference type="ARBA" id="ARBA00022989"/>
    </source>
</evidence>
<proteinExistence type="inferred from homology"/>
<evidence type="ECO:0000256" key="6">
    <source>
        <dbReference type="ARBA" id="ARBA00022801"/>
    </source>
</evidence>
<feature type="domain" description="Peptidase M48" evidence="13">
    <location>
        <begin position="113"/>
        <end position="283"/>
    </location>
</feature>
<evidence type="ECO:0000259" key="13">
    <source>
        <dbReference type="Pfam" id="PF01435"/>
    </source>
</evidence>
<evidence type="ECO:0000256" key="5">
    <source>
        <dbReference type="ARBA" id="ARBA00022723"/>
    </source>
</evidence>
<evidence type="ECO:0000256" key="9">
    <source>
        <dbReference type="ARBA" id="ARBA00023049"/>
    </source>
</evidence>
<evidence type="ECO:0000256" key="11">
    <source>
        <dbReference type="RuleBase" id="RU003983"/>
    </source>
</evidence>
<evidence type="ECO:0000256" key="4">
    <source>
        <dbReference type="ARBA" id="ARBA00022692"/>
    </source>
</evidence>
<gene>
    <name evidence="14" type="ORF">COY16_04530</name>
</gene>
<keyword evidence="8 12" id="KW-1133">Transmembrane helix</keyword>
<evidence type="ECO:0000313" key="15">
    <source>
        <dbReference type="Proteomes" id="UP000228503"/>
    </source>
</evidence>
<keyword evidence="10 12" id="KW-0472">Membrane</keyword>
<keyword evidence="5" id="KW-0479">Metal-binding</keyword>
<comment type="subcellular location">
    <subcellularLocation>
        <location evidence="1">Cell membrane</location>
        <topology evidence="1">Multi-pass membrane protein</topology>
    </subcellularLocation>
</comment>
<dbReference type="PANTHER" id="PTHR43221:SF1">
    <property type="entry name" value="PROTEASE HTPX"/>
    <property type="match status" value="1"/>
</dbReference>
<dbReference type="Gene3D" id="3.30.2010.10">
    <property type="entry name" value="Metalloproteases ('zincins'), catalytic domain"/>
    <property type="match status" value="1"/>
</dbReference>
<evidence type="ECO:0000256" key="2">
    <source>
        <dbReference type="ARBA" id="ARBA00022475"/>
    </source>
</evidence>
<protein>
    <recommendedName>
        <fullName evidence="13">Peptidase M48 domain-containing protein</fullName>
    </recommendedName>
</protein>
<reference evidence="15" key="1">
    <citation type="submission" date="2017-09" db="EMBL/GenBank/DDBJ databases">
        <title>Depth-based differentiation of microbial function through sediment-hosted aquifers and enrichment of novel symbionts in the deep terrestrial subsurface.</title>
        <authorList>
            <person name="Probst A.J."/>
            <person name="Ladd B."/>
            <person name="Jarett J.K."/>
            <person name="Geller-Mcgrath D.E."/>
            <person name="Sieber C.M.K."/>
            <person name="Emerson J.B."/>
            <person name="Anantharaman K."/>
            <person name="Thomas B.C."/>
            <person name="Malmstrom R."/>
            <person name="Stieglmeier M."/>
            <person name="Klingl A."/>
            <person name="Woyke T."/>
            <person name="Ryan C.M."/>
            <person name="Banfield J.F."/>
        </authorList>
    </citation>
    <scope>NUCLEOTIDE SEQUENCE [LARGE SCALE GENOMIC DNA]</scope>
</reference>
<keyword evidence="4 12" id="KW-0812">Transmembrane</keyword>
<evidence type="ECO:0000256" key="1">
    <source>
        <dbReference type="ARBA" id="ARBA00004651"/>
    </source>
</evidence>
<keyword evidence="2" id="KW-1003">Cell membrane</keyword>
<dbReference type="Proteomes" id="UP000228503">
    <property type="component" value="Unassembled WGS sequence"/>
</dbReference>
<dbReference type="GO" id="GO:0005886">
    <property type="term" value="C:plasma membrane"/>
    <property type="evidence" value="ECO:0007669"/>
    <property type="project" value="UniProtKB-SubCell"/>
</dbReference>
<keyword evidence="7 11" id="KW-0862">Zinc</keyword>
<feature type="transmembrane region" description="Helical" evidence="12">
    <location>
        <begin position="169"/>
        <end position="194"/>
    </location>
</feature>
<dbReference type="GO" id="GO:0006508">
    <property type="term" value="P:proteolysis"/>
    <property type="evidence" value="ECO:0007669"/>
    <property type="project" value="UniProtKB-KW"/>
</dbReference>
<feature type="transmembrane region" description="Helical" evidence="12">
    <location>
        <begin position="66"/>
        <end position="89"/>
    </location>
</feature>